<accession>W6MC32</accession>
<dbReference type="OrthoDB" id="9802640at2"/>
<name>W6MC32_9GAMM</name>
<dbReference type="Gene3D" id="3.30.565.10">
    <property type="entry name" value="Histidine kinase-like ATPase, C-terminal domain"/>
    <property type="match status" value="1"/>
</dbReference>
<reference evidence="1" key="1">
    <citation type="submission" date="2013-07" db="EMBL/GenBank/DDBJ databases">
        <authorList>
            <person name="McIlroy S."/>
        </authorList>
    </citation>
    <scope>NUCLEOTIDE SEQUENCE [LARGE SCALE GENOMIC DNA]</scope>
    <source>
        <strain evidence="1">Run_A_D11</strain>
    </source>
</reference>
<reference evidence="1" key="2">
    <citation type="submission" date="2014-03" db="EMBL/GenBank/DDBJ databases">
        <title>Candidatus Competibacter-lineage genomes retrieved from metagenomes reveal functional metabolic diversity.</title>
        <authorList>
            <person name="McIlroy S.J."/>
            <person name="Albertsen M."/>
            <person name="Andresen E.K."/>
            <person name="Saunders A.M."/>
            <person name="Kristiansen R."/>
            <person name="Stokholm-Bjerregaard M."/>
            <person name="Nielsen K.L."/>
            <person name="Nielsen P.H."/>
        </authorList>
    </citation>
    <scope>NUCLEOTIDE SEQUENCE</scope>
    <source>
        <strain evidence="1">Run_A_D11</strain>
    </source>
</reference>
<comment type="caution">
    <text evidence="1">The sequence shown here is derived from an EMBL/GenBank/DDBJ whole genome shotgun (WGS) entry which is preliminary data.</text>
</comment>
<dbReference type="Proteomes" id="UP000035760">
    <property type="component" value="Unassembled WGS sequence"/>
</dbReference>
<dbReference type="RefSeq" id="WP_048676963.1">
    <property type="nucleotide sequence ID" value="NZ_CBTJ020000114.1"/>
</dbReference>
<organism evidence="1 2">
    <name type="scientific">Candidatus Competibacter denitrificans Run_A_D11</name>
    <dbReference type="NCBI Taxonomy" id="1400863"/>
    <lineage>
        <taxon>Bacteria</taxon>
        <taxon>Pseudomonadati</taxon>
        <taxon>Pseudomonadota</taxon>
        <taxon>Gammaproteobacteria</taxon>
        <taxon>Candidatus Competibacteraceae</taxon>
        <taxon>Candidatus Competibacter</taxon>
    </lineage>
</organism>
<dbReference type="EMBL" id="CBTJ020000114">
    <property type="protein sequence ID" value="CDI04624.1"/>
    <property type="molecule type" value="Genomic_DNA"/>
</dbReference>
<sequence>MTKTDFQEFDPLEFKSSKQSEAALGALKREIKNILSSYIGWYDPFCELVQNALDAVDLRMKEECEFGGPAPYQPKIVITIDIKDNKLTVTDNGVGLNKDQFQQFLAPNFSFKSTDARGHKGVGATYVAYGFNFLQVATKTSSFQAIGKLIGARRWLDDPSPSGNPKVTPDSEQAIDPNFVECDRGVSITVRFDESTHPKRLDWIQAKTAEAWFKILSIKTGLGAIIKNENIIIIVKVIDSKGQKTEFQKNEIGYYWIYQEFSKNGSFLEIKDIERKLFDSKGSNFRHPDKISNLDFIYGSWNSKELLILLQKNLDNEEKLIIEKHDPIVSFEFGYTAKLWQKFNENLGIRANHRVMNSGIQMAANNMPQGETIQVPLSRNRGRENQLHFLFHFQNYTPDLGRKGFHRELTDFAKEIARKITENHLSQVRSRLKANTGVAPDLLREKQVSDWKQEMLQHETTSPLVITNENFFLPTKSVSITSIPTREQDVIALFHQLVAGGVIRGIKIMSTNERLTYDSLYKIAFDLEVDKYVYHADRNPLGITMEVANQLHGMITDPRVLEFKFCLDGLVEDIESGDKNIKDIDLAVVWCTGKSYKERYGINSLLTSENLDQRQYHGLTHTLCDMESGHRLIDLIVLEEMIQYLTDINGCEKIQKEKYD</sequence>
<keyword evidence="2" id="KW-1185">Reference proteome</keyword>
<gene>
    <name evidence="1" type="ORF">BN873_p20004</name>
</gene>
<proteinExistence type="predicted"/>
<evidence type="ECO:0000313" key="1">
    <source>
        <dbReference type="EMBL" id="CDI04624.1"/>
    </source>
</evidence>
<dbReference type="SUPFAM" id="SSF55874">
    <property type="entry name" value="ATPase domain of HSP90 chaperone/DNA topoisomerase II/histidine kinase"/>
    <property type="match status" value="1"/>
</dbReference>
<evidence type="ECO:0000313" key="2">
    <source>
        <dbReference type="Proteomes" id="UP000035760"/>
    </source>
</evidence>
<protein>
    <submittedName>
        <fullName evidence="1">Uncharacterized protein</fullName>
    </submittedName>
</protein>
<dbReference type="InterPro" id="IPR036890">
    <property type="entry name" value="HATPase_C_sf"/>
</dbReference>
<dbReference type="AlphaFoldDB" id="W6MC32"/>